<accession>A0A7W9LL83</accession>
<feature type="domain" description="Transcription regulator PadR N-terminal" evidence="1">
    <location>
        <begin position="14"/>
        <end position="87"/>
    </location>
</feature>
<dbReference type="EMBL" id="JACHMM010000001">
    <property type="protein sequence ID" value="MBB5787918.1"/>
    <property type="molecule type" value="Genomic_DNA"/>
</dbReference>
<sequence length="228" mass="25807">MAATRPSNPLALAVLVLLWERPMHPYEMSATLRERRKEDSIKVNYGSLYSVVESLMKRGLIEATETVREGRRPERTVYAITETGGRVMVDWLVELLSTPKKEFTQFEAALSLAGALPPDQVTELLGQRLRNLRFQQKAVEAMFEEARSVGLPRLFMIESEFTAALQAAEIAFVEQLLTELRDETLGGFAMWRRMHELRADGVAPDEIEAKIAAEFPDELAFAQPDRKP</sequence>
<gene>
    <name evidence="2" type="ORF">HD601_002493</name>
</gene>
<dbReference type="AlphaFoldDB" id="A0A7W9LL83"/>
<dbReference type="Proteomes" id="UP000542813">
    <property type="component" value="Unassembled WGS sequence"/>
</dbReference>
<dbReference type="PANTHER" id="PTHR43252:SF2">
    <property type="entry name" value="TRANSCRIPTION REGULATOR, PADR-LIKE FAMILY"/>
    <property type="match status" value="1"/>
</dbReference>
<dbReference type="InterPro" id="IPR036390">
    <property type="entry name" value="WH_DNA-bd_sf"/>
</dbReference>
<evidence type="ECO:0000313" key="3">
    <source>
        <dbReference type="Proteomes" id="UP000542813"/>
    </source>
</evidence>
<dbReference type="Gene3D" id="1.10.10.10">
    <property type="entry name" value="Winged helix-like DNA-binding domain superfamily/Winged helix DNA-binding domain"/>
    <property type="match status" value="1"/>
</dbReference>
<dbReference type="GO" id="GO:0003677">
    <property type="term" value="F:DNA binding"/>
    <property type="evidence" value="ECO:0007669"/>
    <property type="project" value="UniProtKB-KW"/>
</dbReference>
<dbReference type="RefSeq" id="WP_184822310.1">
    <property type="nucleotide sequence ID" value="NZ_JACHMM010000001.1"/>
</dbReference>
<keyword evidence="3" id="KW-1185">Reference proteome</keyword>
<organism evidence="2 3">
    <name type="scientific">Jiangella mangrovi</name>
    <dbReference type="NCBI Taxonomy" id="1524084"/>
    <lineage>
        <taxon>Bacteria</taxon>
        <taxon>Bacillati</taxon>
        <taxon>Actinomycetota</taxon>
        <taxon>Actinomycetes</taxon>
        <taxon>Jiangellales</taxon>
        <taxon>Jiangellaceae</taxon>
        <taxon>Jiangella</taxon>
    </lineage>
</organism>
<dbReference type="InterPro" id="IPR005149">
    <property type="entry name" value="Tscrpt_reg_PadR_N"/>
</dbReference>
<evidence type="ECO:0000259" key="1">
    <source>
        <dbReference type="Pfam" id="PF03551"/>
    </source>
</evidence>
<keyword evidence="2" id="KW-0238">DNA-binding</keyword>
<evidence type="ECO:0000313" key="2">
    <source>
        <dbReference type="EMBL" id="MBB5787918.1"/>
    </source>
</evidence>
<dbReference type="InterPro" id="IPR036388">
    <property type="entry name" value="WH-like_DNA-bd_sf"/>
</dbReference>
<dbReference type="SUPFAM" id="SSF46785">
    <property type="entry name" value="Winged helix' DNA-binding domain"/>
    <property type="match status" value="1"/>
</dbReference>
<dbReference type="Pfam" id="PF03551">
    <property type="entry name" value="PadR"/>
    <property type="match status" value="1"/>
</dbReference>
<comment type="caution">
    <text evidence="2">The sequence shown here is derived from an EMBL/GenBank/DDBJ whole genome shotgun (WGS) entry which is preliminary data.</text>
</comment>
<dbReference type="PANTHER" id="PTHR43252">
    <property type="entry name" value="TRANSCRIPTIONAL REGULATOR YQJI"/>
    <property type="match status" value="1"/>
</dbReference>
<name>A0A7W9LL83_9ACTN</name>
<reference evidence="2 3" key="1">
    <citation type="submission" date="2020-08" db="EMBL/GenBank/DDBJ databases">
        <title>Sequencing the genomes of 1000 actinobacteria strains.</title>
        <authorList>
            <person name="Klenk H.-P."/>
        </authorList>
    </citation>
    <scope>NUCLEOTIDE SEQUENCE [LARGE SCALE GENOMIC DNA]</scope>
    <source>
        <strain evidence="2 3">DSM 102122</strain>
    </source>
</reference>
<protein>
    <submittedName>
        <fullName evidence="2">DNA-binding PadR family transcriptional regulator</fullName>
    </submittedName>
</protein>
<proteinExistence type="predicted"/>